<dbReference type="AlphaFoldDB" id="X1TAK2"/>
<keyword evidence="1" id="KW-1133">Transmembrane helix</keyword>
<sequence>MKNKKADIPVTILVIGVFAEGEIDEENLYRFLINENVSGKQITYSEYLVGTGNLLQIHEGGFDKINFDNRYYVLMGIKSKVSKEKWIGGGIALGVLTLVALPATVVSTGIISGILFVAAGASAGNFVATVVEGESGNQYISPTIIEVNSEEFKDLNCKSITTLA</sequence>
<protein>
    <submittedName>
        <fullName evidence="2">Uncharacterized protein</fullName>
    </submittedName>
</protein>
<feature type="transmembrane region" description="Helical" evidence="1">
    <location>
        <begin position="110"/>
        <end position="131"/>
    </location>
</feature>
<feature type="transmembrane region" description="Helical" evidence="1">
    <location>
        <begin position="86"/>
        <end position="104"/>
    </location>
</feature>
<accession>X1TAK2</accession>
<organism evidence="2">
    <name type="scientific">marine sediment metagenome</name>
    <dbReference type="NCBI Taxonomy" id="412755"/>
    <lineage>
        <taxon>unclassified sequences</taxon>
        <taxon>metagenomes</taxon>
        <taxon>ecological metagenomes</taxon>
    </lineage>
</organism>
<dbReference type="EMBL" id="BARW01016201">
    <property type="protein sequence ID" value="GAJ02309.1"/>
    <property type="molecule type" value="Genomic_DNA"/>
</dbReference>
<comment type="caution">
    <text evidence="2">The sequence shown here is derived from an EMBL/GenBank/DDBJ whole genome shotgun (WGS) entry which is preliminary data.</text>
</comment>
<keyword evidence="1" id="KW-0472">Membrane</keyword>
<proteinExistence type="predicted"/>
<name>X1TAK2_9ZZZZ</name>
<reference evidence="2" key="1">
    <citation type="journal article" date="2014" name="Front. Microbiol.">
        <title>High frequency of phylogenetically diverse reductive dehalogenase-homologous genes in deep subseafloor sedimentary metagenomes.</title>
        <authorList>
            <person name="Kawai M."/>
            <person name="Futagami T."/>
            <person name="Toyoda A."/>
            <person name="Takaki Y."/>
            <person name="Nishi S."/>
            <person name="Hori S."/>
            <person name="Arai W."/>
            <person name="Tsubouchi T."/>
            <person name="Morono Y."/>
            <person name="Uchiyama I."/>
            <person name="Ito T."/>
            <person name="Fujiyama A."/>
            <person name="Inagaki F."/>
            <person name="Takami H."/>
        </authorList>
    </citation>
    <scope>NUCLEOTIDE SEQUENCE</scope>
    <source>
        <strain evidence="2">Expedition CK06-06</strain>
    </source>
</reference>
<gene>
    <name evidence="2" type="ORF">S12H4_28260</name>
</gene>
<evidence type="ECO:0000256" key="1">
    <source>
        <dbReference type="SAM" id="Phobius"/>
    </source>
</evidence>
<keyword evidence="1" id="KW-0812">Transmembrane</keyword>
<evidence type="ECO:0000313" key="2">
    <source>
        <dbReference type="EMBL" id="GAJ02309.1"/>
    </source>
</evidence>